<reference evidence="2 3" key="1">
    <citation type="submission" date="2015-04" db="EMBL/GenBank/DDBJ databases">
        <authorList>
            <person name="Syromyatnikov M.Y."/>
            <person name="Popov V.N."/>
        </authorList>
    </citation>
    <scope>NUCLEOTIDE SEQUENCE [LARGE SCALE GENOMIC DNA]</scope>
    <source>
        <strain evidence="2">WF-38-12</strain>
    </source>
</reference>
<sequence>MGNHQAGSNESEQFPGKRKNDGTIEHTEPLPKDHEHGVDMRLQNTELHTAVQSWILNELGLALYQLYHEFQHLMPSMQPLQMYRQMQTLLDSLEAAVPNRPLCDKMRERAEHVLAQRGLDQFGFDVQPPPFYDATVKASQLRREDVQTVPEQLCSIEIHSQERSQPVVRLPRPACPGNEKHLFGENGPRMAITETPGSECQPVNGVWSGMPQEAECCVDTCSTQQGECNGRDE</sequence>
<evidence type="ECO:0000256" key="1">
    <source>
        <dbReference type="SAM" id="MobiDB-lite"/>
    </source>
</evidence>
<gene>
    <name evidence="2" type="ORF">PISL3812_02123</name>
</gene>
<evidence type="ECO:0000313" key="2">
    <source>
        <dbReference type="EMBL" id="CRG84958.1"/>
    </source>
</evidence>
<keyword evidence="3" id="KW-1185">Reference proteome</keyword>
<feature type="compositionally biased region" description="Basic and acidic residues" evidence="1">
    <location>
        <begin position="18"/>
        <end position="36"/>
    </location>
</feature>
<evidence type="ECO:0000313" key="3">
    <source>
        <dbReference type="Proteomes" id="UP000054383"/>
    </source>
</evidence>
<name>A0A0U1LRF0_TALIS</name>
<dbReference type="Proteomes" id="UP000054383">
    <property type="component" value="Unassembled WGS sequence"/>
</dbReference>
<feature type="region of interest" description="Disordered" evidence="1">
    <location>
        <begin position="1"/>
        <end position="36"/>
    </location>
</feature>
<feature type="compositionally biased region" description="Polar residues" evidence="1">
    <location>
        <begin position="1"/>
        <end position="12"/>
    </location>
</feature>
<organism evidence="2 3">
    <name type="scientific">Talaromyces islandicus</name>
    <name type="common">Penicillium islandicum</name>
    <dbReference type="NCBI Taxonomy" id="28573"/>
    <lineage>
        <taxon>Eukaryota</taxon>
        <taxon>Fungi</taxon>
        <taxon>Dikarya</taxon>
        <taxon>Ascomycota</taxon>
        <taxon>Pezizomycotina</taxon>
        <taxon>Eurotiomycetes</taxon>
        <taxon>Eurotiomycetidae</taxon>
        <taxon>Eurotiales</taxon>
        <taxon>Trichocomaceae</taxon>
        <taxon>Talaromyces</taxon>
        <taxon>Talaromyces sect. Islandici</taxon>
    </lineage>
</organism>
<dbReference type="EMBL" id="CVMT01000002">
    <property type="protein sequence ID" value="CRG84958.1"/>
    <property type="molecule type" value="Genomic_DNA"/>
</dbReference>
<proteinExistence type="predicted"/>
<dbReference type="OrthoDB" id="10446714at2759"/>
<dbReference type="AlphaFoldDB" id="A0A0U1LRF0"/>
<protein>
    <submittedName>
        <fullName evidence="2">Uncharacterized protein</fullName>
    </submittedName>
</protein>
<accession>A0A0U1LRF0</accession>